<dbReference type="AlphaFoldDB" id="A0A166C816"/>
<sequence length="1266" mass="141663">MRFTELPFRNTNPLISRTFLFSPAKTPSYSYIIIKPFSSLRSNPPKAPQKPHFSAKTPSNSAAPWLNKWPSSKPNSQLASKSVKEPEKRNLDTKEPENGRTSAIERIVLRLRNLGLGSDDEEDEEEGEGENVVGVSGDERLGELLKRDWVRPDTILDEDGEDESVLPWEREEAEVVEEGVGVKKRAVKAPTLAELTIEDEELRRLRRVGMTIRERVSVAKAGVTGAVLEKIHDQWRKSELVRLKFHESLARDMRSAHEIVERRTGGLVIWRSGSVMMVYRGSNYAGPSSRPQSTQREGDTLFVSDVSSSRSPTTNGADNVSIPANTKPLVGYVGSMSEEETAFNNLLDGLGPRFEDWWGTGILPVDADLLPQKIPGYKTPFRLLPTGMRPRLTNAEMTNLRKLAKSLPCHFALGRNRNHQGLAAAIIELWERSVVVKIAVKRGIQNTNNLLMAEEIKTLTGGILLLRNKYYIVIYRGKDFVPRSVATALAERQEATKEIQDNEERVRRGIVEAASISGSADDEEVAESKDDVKDNVQMEAKETTSIDKPGPPLAGTLAEFYEAQAQWGREMSAEEQEKIIKEVSRSKTARSVKRLEHKLFIAQAKNSKAAKELAKIRESWLPVGPPEDQETITDEERVMFRKVGLRMKPYLPLGIRGVFDGVIENMHLHWKHRELVKLISKQKDPAFVEETARLLEFESGGILIDIVRVPKGYAIIYYRGKNYRRPISLRPRNLPTKARALKRWMALQRYEALSEHIVELEKAMEQLKSESGDPDDEEGNETGESDDEQSQINNVLNSNLVPINEENEENLSPELRYSRPFPAVKSAKRVVLVRHGQSTWNAEGRIQGSSNFSVLTQKGEAQAETSRQMLVDDSFDICFASPLNRSKRTAEIIWGTRKEEILTDLDLREIDLYSFQGLLKHEGKEKFGEAYQEWQKDPANFCIDGNYPVRQLWERARNCWDKILLHDSRSVLVVAHNAVNQALIATAMGLGTEYFRVLLQSNCGVSVLDFTPRLDDLPPYVCLNRLNQTPGSPVAGGDSGGRKASKQIILVCHASSQSKFKASVPLVEDSPMDMLGIIQSQKTAELLLDLRVKTVVSSRNLASIATANTIAQVQEAAECLGANCVPRLVEKKQMQNLGVDNILQLSQKGVNDAPHSPGWLKILDDEVITALWDQSKNAWESLLDELSNQPENEEIIVAVADSSANVALLCHCLNVTKEWIGSFHLDAGSISVIDFPDGPAGRGVIRCINYTAHLGRWSIPITTSTR</sequence>
<dbReference type="Pfam" id="PF00300">
    <property type="entry name" value="His_Phos_1"/>
    <property type="match status" value="2"/>
</dbReference>
<dbReference type="PROSITE" id="PS51295">
    <property type="entry name" value="CRM"/>
    <property type="match status" value="3"/>
</dbReference>
<gene>
    <name evidence="19" type="ORF">DCAR_012167</name>
</gene>
<dbReference type="InterPro" id="IPR045278">
    <property type="entry name" value="CRS1/CFM2/CFM3"/>
</dbReference>
<dbReference type="Gene3D" id="3.40.50.1240">
    <property type="entry name" value="Phosphoglycerate mutase-like"/>
    <property type="match status" value="2"/>
</dbReference>
<organism evidence="19">
    <name type="scientific">Daucus carota subsp. sativus</name>
    <name type="common">Carrot</name>
    <dbReference type="NCBI Taxonomy" id="79200"/>
    <lineage>
        <taxon>Eukaryota</taxon>
        <taxon>Viridiplantae</taxon>
        <taxon>Streptophyta</taxon>
        <taxon>Embryophyta</taxon>
        <taxon>Tracheophyta</taxon>
        <taxon>Spermatophyta</taxon>
        <taxon>Magnoliopsida</taxon>
        <taxon>eudicotyledons</taxon>
        <taxon>Gunneridae</taxon>
        <taxon>Pentapetalae</taxon>
        <taxon>asterids</taxon>
        <taxon>campanulids</taxon>
        <taxon>Apiales</taxon>
        <taxon>Apiaceae</taxon>
        <taxon>Apioideae</taxon>
        <taxon>Scandiceae</taxon>
        <taxon>Daucinae</taxon>
        <taxon>Daucus</taxon>
        <taxon>Daucus sect. Daucus</taxon>
    </lineage>
</organism>
<keyword evidence="3" id="KW-0934">Plastid</keyword>
<dbReference type="GO" id="GO:0003729">
    <property type="term" value="F:mRNA binding"/>
    <property type="evidence" value="ECO:0007669"/>
    <property type="project" value="InterPro"/>
</dbReference>
<feature type="region of interest" description="Disordered" evidence="17">
    <location>
        <begin position="765"/>
        <end position="791"/>
    </location>
</feature>
<accession>A0A166C816</accession>
<comment type="catalytic activity">
    <reaction evidence="12">
        <text>2-carboxy-D-arabinitol 1-phosphate + H2O = 2-carboxy-D-arabinitol + phosphate</text>
        <dbReference type="Rhea" id="RHEA:17837"/>
        <dbReference type="ChEBI" id="CHEBI:15377"/>
        <dbReference type="ChEBI" id="CHEBI:43474"/>
        <dbReference type="ChEBI" id="CHEBI:58008"/>
        <dbReference type="ChEBI" id="CHEBI:58185"/>
        <dbReference type="EC" id="3.1.3.63"/>
    </reaction>
</comment>
<keyword evidence="10" id="KW-0687">Ribonucleoprotein</keyword>
<dbReference type="GO" id="GO:0000373">
    <property type="term" value="P:Group II intron splicing"/>
    <property type="evidence" value="ECO:0007669"/>
    <property type="project" value="UniProtKB-ARBA"/>
</dbReference>
<feature type="region of interest" description="Disordered" evidence="17">
    <location>
        <begin position="40"/>
        <end position="102"/>
    </location>
</feature>
<evidence type="ECO:0000256" key="17">
    <source>
        <dbReference type="SAM" id="MobiDB-lite"/>
    </source>
</evidence>
<evidence type="ECO:0000259" key="18">
    <source>
        <dbReference type="PROSITE" id="PS51295"/>
    </source>
</evidence>
<dbReference type="Gene3D" id="3.30.110.60">
    <property type="entry name" value="YhbY-like"/>
    <property type="match status" value="3"/>
</dbReference>
<feature type="domain" description="CRM" evidence="18">
    <location>
        <begin position="630"/>
        <end position="730"/>
    </location>
</feature>
<evidence type="ECO:0000256" key="13">
    <source>
        <dbReference type="ARBA" id="ARBA00066640"/>
    </source>
</evidence>
<keyword evidence="6" id="KW-0378">Hydrolase</keyword>
<feature type="active site" description="Proton donor/acceptor" evidence="14">
    <location>
        <position position="909"/>
    </location>
</feature>
<keyword evidence="7 16" id="KW-0694">RNA-binding</keyword>
<proteinExistence type="inferred from homology"/>
<comment type="subcellular location">
    <subcellularLocation>
        <location evidence="1">Plastid</location>
        <location evidence="1">Chloroplast stroma</location>
    </subcellularLocation>
</comment>
<dbReference type="InterPro" id="IPR029033">
    <property type="entry name" value="His_PPase_superfam"/>
</dbReference>
<dbReference type="GO" id="GO:0009570">
    <property type="term" value="C:chloroplast stroma"/>
    <property type="evidence" value="ECO:0007669"/>
    <property type="project" value="UniProtKB-SubCell"/>
</dbReference>
<dbReference type="SMART" id="SM00855">
    <property type="entry name" value="PGAM"/>
    <property type="match status" value="1"/>
</dbReference>
<feature type="compositionally biased region" description="Polar residues" evidence="17">
    <location>
        <begin position="69"/>
        <end position="80"/>
    </location>
</feature>
<comment type="caution">
    <text evidence="19">The sequence shown here is derived from an EMBL/GenBank/DDBJ whole genome shotgun (WGS) entry which is preliminary data.</text>
</comment>
<dbReference type="EC" id="3.1.3.63" evidence="13"/>
<evidence type="ECO:0000256" key="14">
    <source>
        <dbReference type="PIRSR" id="PIRSR613078-1"/>
    </source>
</evidence>
<evidence type="ECO:0000256" key="11">
    <source>
        <dbReference type="ARBA" id="ARBA00038362"/>
    </source>
</evidence>
<evidence type="ECO:0000256" key="2">
    <source>
        <dbReference type="ARBA" id="ARBA00022528"/>
    </source>
</evidence>
<feature type="compositionally biased region" description="Basic and acidic residues" evidence="17">
    <location>
        <begin position="82"/>
        <end position="98"/>
    </location>
</feature>
<dbReference type="InterPro" id="IPR013078">
    <property type="entry name" value="His_Pase_superF_clade-1"/>
</dbReference>
<protein>
    <recommendedName>
        <fullName evidence="13">2-carboxy-D-arabinitol-1-phosphatase</fullName>
        <ecNumber evidence="13">3.1.3.63</ecNumber>
    </recommendedName>
</protein>
<evidence type="ECO:0000256" key="12">
    <source>
        <dbReference type="ARBA" id="ARBA00052441"/>
    </source>
</evidence>
<keyword evidence="4" id="KW-0507">mRNA processing</keyword>
<evidence type="ECO:0000313" key="19">
    <source>
        <dbReference type="EMBL" id="KZN03411.1"/>
    </source>
</evidence>
<dbReference type="PANTHER" id="PTHR31846:SF4">
    <property type="entry name" value="CRS1 _ YHBY (CRM) DOMAIN-CONTAINING PROTEIN"/>
    <property type="match status" value="1"/>
</dbReference>
<dbReference type="PANTHER" id="PTHR31846">
    <property type="entry name" value="CRS1 / YHBY (CRM) DOMAIN-CONTAINING PROTEIN"/>
    <property type="match status" value="1"/>
</dbReference>
<dbReference type="GO" id="GO:0047538">
    <property type="term" value="F:2-carboxy-D-arabinitol-1-phosphatase activity"/>
    <property type="evidence" value="ECO:0007669"/>
    <property type="project" value="UniProtKB-EC"/>
</dbReference>
<keyword evidence="8" id="KW-0809">Transit peptide</keyword>
<evidence type="ECO:0000256" key="4">
    <source>
        <dbReference type="ARBA" id="ARBA00022664"/>
    </source>
</evidence>
<evidence type="ECO:0000256" key="8">
    <source>
        <dbReference type="ARBA" id="ARBA00022946"/>
    </source>
</evidence>
<reference evidence="19" key="1">
    <citation type="journal article" date="2016" name="Nat. Genet.">
        <title>A high-quality carrot genome assembly provides new insights into carotenoid accumulation and asterid genome evolution.</title>
        <authorList>
            <person name="Iorizzo M."/>
            <person name="Ellison S."/>
            <person name="Senalik D."/>
            <person name="Zeng P."/>
            <person name="Satapoomin P."/>
            <person name="Huang J."/>
            <person name="Bowman M."/>
            <person name="Iovene M."/>
            <person name="Sanseverino W."/>
            <person name="Cavagnaro P."/>
            <person name="Yildiz M."/>
            <person name="Macko-Podgorni A."/>
            <person name="Moranska E."/>
            <person name="Grzebelus E."/>
            <person name="Grzebelus D."/>
            <person name="Ashrafi H."/>
            <person name="Zheng Z."/>
            <person name="Cheng S."/>
            <person name="Spooner D."/>
            <person name="Van Deynze A."/>
            <person name="Simon P."/>
        </authorList>
    </citation>
    <scope>NUCLEOTIDE SEQUENCE [LARGE SCALE GENOMIC DNA]</scope>
    <source>
        <tissue evidence="19">Leaf</tissue>
    </source>
</reference>
<comment type="similarity">
    <text evidence="11">Belongs to the phosphoglycerate mutase family.</text>
</comment>
<feature type="compositionally biased region" description="Acidic residues" evidence="17">
    <location>
        <begin position="772"/>
        <end position="789"/>
    </location>
</feature>
<dbReference type="FunFam" id="3.30.110.60:FF:000003">
    <property type="entry name" value="CRM-domain containing factor CFM3B, chloroplastic"/>
    <property type="match status" value="1"/>
</dbReference>
<dbReference type="SMART" id="SM01103">
    <property type="entry name" value="CRS1_YhbY"/>
    <property type="match status" value="3"/>
</dbReference>
<keyword evidence="9" id="KW-0508">mRNA splicing</keyword>
<dbReference type="FunFam" id="3.30.110.60:FF:000002">
    <property type="entry name" value="CRS2-associated factor 1, chloroplastic"/>
    <property type="match status" value="2"/>
</dbReference>
<dbReference type="CDD" id="cd07067">
    <property type="entry name" value="HP_PGM_like"/>
    <property type="match status" value="1"/>
</dbReference>
<keyword evidence="5" id="KW-0677">Repeat</keyword>
<dbReference type="FunFam" id="3.40.50.1240:FF:000018">
    <property type="entry name" value="Phosphoglycerate mutase"/>
    <property type="match status" value="1"/>
</dbReference>
<feature type="binding site" evidence="15">
    <location>
        <position position="920"/>
    </location>
    <ligand>
        <name>substrate</name>
    </ligand>
</feature>
<dbReference type="GO" id="GO:1990904">
    <property type="term" value="C:ribonucleoprotein complex"/>
    <property type="evidence" value="ECO:0007669"/>
    <property type="project" value="UniProtKB-KW"/>
</dbReference>
<dbReference type="Gramene" id="KZN03411">
    <property type="protein sequence ID" value="KZN03411"/>
    <property type="gene ID" value="DCAR_012167"/>
</dbReference>
<evidence type="ECO:0000256" key="7">
    <source>
        <dbReference type="ARBA" id="ARBA00022884"/>
    </source>
</evidence>
<dbReference type="Pfam" id="PF01985">
    <property type="entry name" value="CRS1_YhbY"/>
    <property type="match status" value="3"/>
</dbReference>
<dbReference type="SUPFAM" id="SSF53254">
    <property type="entry name" value="Phosphoglycerate mutase-like"/>
    <property type="match status" value="2"/>
</dbReference>
<dbReference type="InterPro" id="IPR001345">
    <property type="entry name" value="PG/BPGM_mutase_AS"/>
</dbReference>
<dbReference type="GO" id="GO:0006397">
    <property type="term" value="P:mRNA processing"/>
    <property type="evidence" value="ECO:0007669"/>
    <property type="project" value="UniProtKB-KW"/>
</dbReference>
<evidence type="ECO:0000256" key="15">
    <source>
        <dbReference type="PIRSR" id="PIRSR613078-2"/>
    </source>
</evidence>
<dbReference type="PROSITE" id="PS00175">
    <property type="entry name" value="PG_MUTASE"/>
    <property type="match status" value="1"/>
</dbReference>
<feature type="domain" description="CRM" evidence="18">
    <location>
        <begin position="390"/>
        <end position="487"/>
    </location>
</feature>
<evidence type="ECO:0000256" key="9">
    <source>
        <dbReference type="ARBA" id="ARBA00023187"/>
    </source>
</evidence>
<dbReference type="SUPFAM" id="SSF75471">
    <property type="entry name" value="YhbY-like"/>
    <property type="match status" value="3"/>
</dbReference>
<evidence type="ECO:0000256" key="1">
    <source>
        <dbReference type="ARBA" id="ARBA00004470"/>
    </source>
</evidence>
<name>A0A166C816_DAUCS</name>
<dbReference type="InterPro" id="IPR035920">
    <property type="entry name" value="YhbY-like_sf"/>
</dbReference>
<evidence type="ECO:0000256" key="6">
    <source>
        <dbReference type="ARBA" id="ARBA00022801"/>
    </source>
</evidence>
<feature type="active site" description="Tele-phosphohistidine intermediate" evidence="14">
    <location>
        <position position="835"/>
    </location>
</feature>
<feature type="binding site" evidence="15">
    <location>
        <position position="885"/>
    </location>
    <ligand>
        <name>substrate</name>
    </ligand>
</feature>
<dbReference type="EMBL" id="LNRQ01000003">
    <property type="protein sequence ID" value="KZN03411.1"/>
    <property type="molecule type" value="Genomic_DNA"/>
</dbReference>
<evidence type="ECO:0000256" key="3">
    <source>
        <dbReference type="ARBA" id="ARBA00022640"/>
    </source>
</evidence>
<feature type="binding site" evidence="15">
    <location>
        <begin position="834"/>
        <end position="841"/>
    </location>
    <ligand>
        <name>substrate</name>
    </ligand>
</feature>
<dbReference type="InterPro" id="IPR001890">
    <property type="entry name" value="RNA-binding_CRM"/>
</dbReference>
<evidence type="ECO:0000256" key="16">
    <source>
        <dbReference type="PROSITE-ProRule" id="PRU00626"/>
    </source>
</evidence>
<evidence type="ECO:0000256" key="5">
    <source>
        <dbReference type="ARBA" id="ARBA00022737"/>
    </source>
</evidence>
<feature type="domain" description="CRM" evidence="18">
    <location>
        <begin position="195"/>
        <end position="291"/>
    </location>
</feature>
<keyword evidence="2" id="KW-0150">Chloroplast</keyword>
<evidence type="ECO:0000256" key="10">
    <source>
        <dbReference type="ARBA" id="ARBA00023274"/>
    </source>
</evidence>